<protein>
    <submittedName>
        <fullName evidence="3">Putative amidase AmiB2</fullName>
    </submittedName>
</protein>
<dbReference type="AlphaFoldDB" id="A0A8J3N8T0"/>
<dbReference type="PANTHER" id="PTHR11895">
    <property type="entry name" value="TRANSAMIDASE"/>
    <property type="match status" value="1"/>
</dbReference>
<comment type="similarity">
    <text evidence="1">Belongs to the amidase family.</text>
</comment>
<sequence length="452" mass="47172">MVWVGATASGIANAVRRGDATAGEVVDAHLRALAPADDRLRAFREVRTVPALGEAGIVDDLPDLGGLALAGVPVAVKENTPIAGETRWYGSAAASLPPAEADHEVVRRLRGAGAVVLGSTRMPELGLFAVTDDGTGITRNPWDEERTPGGSSGGSAAAVAAGMVPLAHGNDGLGSLRIPAACCGLLGFKPGHGVVPADIGETDWFGMVENGVLATTVDDAALGFAVLADQVGRRYTTPPRLSVAVSLRSPVAGVFPDTAVRDAVGRVARLLVGAGHDARRADPRYPVGLVKATLARWFAGAYADAAPFERAELQRRTRWHAAIGSVAFGRGMVREQDATRWYDECLGFFERHDLLLTPVLAGPPPPARRWSERGWLANVITSTRYAPYAAPWNVAGLPALTVPAGTRPDGLPAAVQLVAPPGGEWLLLAVAAQIEAAAPWPRHAPGWPLDPA</sequence>
<dbReference type="RefSeq" id="WP_203655654.1">
    <property type="nucleotide sequence ID" value="NZ_BAAAZM010000003.1"/>
</dbReference>
<evidence type="ECO:0000313" key="3">
    <source>
        <dbReference type="EMBL" id="GID10416.1"/>
    </source>
</evidence>
<dbReference type="InterPro" id="IPR023631">
    <property type="entry name" value="Amidase_dom"/>
</dbReference>
<dbReference type="PANTHER" id="PTHR11895:SF7">
    <property type="entry name" value="GLUTAMYL-TRNA(GLN) AMIDOTRANSFERASE SUBUNIT A, MITOCHONDRIAL"/>
    <property type="match status" value="1"/>
</dbReference>
<gene>
    <name evidence="3" type="primary">amiB2</name>
    <name evidence="3" type="ORF">Aru02nite_13050</name>
</gene>
<dbReference type="Proteomes" id="UP000612808">
    <property type="component" value="Unassembled WGS sequence"/>
</dbReference>
<dbReference type="GO" id="GO:0003824">
    <property type="term" value="F:catalytic activity"/>
    <property type="evidence" value="ECO:0007669"/>
    <property type="project" value="InterPro"/>
</dbReference>
<name>A0A8J3N8T0_9ACTN</name>
<dbReference type="SUPFAM" id="SSF75304">
    <property type="entry name" value="Amidase signature (AS) enzymes"/>
    <property type="match status" value="1"/>
</dbReference>
<evidence type="ECO:0000259" key="2">
    <source>
        <dbReference type="Pfam" id="PF01425"/>
    </source>
</evidence>
<proteinExistence type="inferred from homology"/>
<dbReference type="EMBL" id="BOMB01000007">
    <property type="protein sequence ID" value="GID10416.1"/>
    <property type="molecule type" value="Genomic_DNA"/>
</dbReference>
<dbReference type="Gene3D" id="3.90.1300.10">
    <property type="entry name" value="Amidase signature (AS) domain"/>
    <property type="match status" value="1"/>
</dbReference>
<dbReference type="Pfam" id="PF01425">
    <property type="entry name" value="Amidase"/>
    <property type="match status" value="1"/>
</dbReference>
<reference evidence="3" key="1">
    <citation type="submission" date="2021-01" db="EMBL/GenBank/DDBJ databases">
        <title>Whole genome shotgun sequence of Actinocatenispora rupis NBRC 107355.</title>
        <authorList>
            <person name="Komaki H."/>
            <person name="Tamura T."/>
        </authorList>
    </citation>
    <scope>NUCLEOTIDE SEQUENCE</scope>
    <source>
        <strain evidence="3">NBRC 107355</strain>
    </source>
</reference>
<organism evidence="3 4">
    <name type="scientific">Actinocatenispora rupis</name>
    <dbReference type="NCBI Taxonomy" id="519421"/>
    <lineage>
        <taxon>Bacteria</taxon>
        <taxon>Bacillati</taxon>
        <taxon>Actinomycetota</taxon>
        <taxon>Actinomycetes</taxon>
        <taxon>Micromonosporales</taxon>
        <taxon>Micromonosporaceae</taxon>
        <taxon>Actinocatenispora</taxon>
    </lineage>
</organism>
<keyword evidence="4" id="KW-1185">Reference proteome</keyword>
<dbReference type="InterPro" id="IPR036928">
    <property type="entry name" value="AS_sf"/>
</dbReference>
<evidence type="ECO:0000256" key="1">
    <source>
        <dbReference type="ARBA" id="ARBA00009199"/>
    </source>
</evidence>
<accession>A0A8J3N8T0</accession>
<evidence type="ECO:0000313" key="4">
    <source>
        <dbReference type="Proteomes" id="UP000612808"/>
    </source>
</evidence>
<comment type="caution">
    <text evidence="3">The sequence shown here is derived from an EMBL/GenBank/DDBJ whole genome shotgun (WGS) entry which is preliminary data.</text>
</comment>
<dbReference type="InterPro" id="IPR000120">
    <property type="entry name" value="Amidase"/>
</dbReference>
<feature type="domain" description="Amidase" evidence="2">
    <location>
        <begin position="24"/>
        <end position="428"/>
    </location>
</feature>